<dbReference type="Proteomes" id="UP000007305">
    <property type="component" value="Chromosome 10"/>
</dbReference>
<reference evidence="15" key="3">
    <citation type="submission" date="2014-04" db="EMBL/GenBank/DDBJ databases">
        <title>The Maize TFome - Development of a transcription factor open reading frame collection for functional genomics.</title>
        <authorList>
            <person name="Burdo B."/>
            <person name="Gray J."/>
            <person name="Goetting-Minesky M.P."/>
            <person name="Wittler B."/>
            <person name="Hunt M."/>
            <person name="Li T."/>
            <person name="Velliquette D."/>
            <person name="Thomas J."/>
            <person name="Gentzel I."/>
            <person name="Dos Santos Brito M."/>
            <person name="Mejia-Guerra M.K."/>
            <person name="Connolly L.N."/>
            <person name="Qaisi D."/>
            <person name="Li W."/>
            <person name="Casas M.I."/>
            <person name="Doseff A.I."/>
            <person name="Grotewold E."/>
        </authorList>
    </citation>
    <scope>NUCLEOTIDE SEQUENCE</scope>
</reference>
<dbReference type="EnsemblPlants" id="Zm00001eb425880_T002">
    <property type="protein sequence ID" value="Zm00001eb425880_P002"/>
    <property type="gene ID" value="Zm00001eb425880"/>
</dbReference>
<dbReference type="EMBL" id="KJ727926">
    <property type="protein sequence ID" value="AIB05417.1"/>
    <property type="molecule type" value="mRNA"/>
</dbReference>
<dbReference type="CDD" id="cd00143">
    <property type="entry name" value="PP2Cc"/>
    <property type="match status" value="1"/>
</dbReference>
<feature type="domain" description="PPM-type phosphatase" evidence="13">
    <location>
        <begin position="21"/>
        <end position="318"/>
    </location>
</feature>
<evidence type="ECO:0000256" key="2">
    <source>
        <dbReference type="ARBA" id="ARBA00001946"/>
    </source>
</evidence>
<dbReference type="OMA" id="HKPAVPN"/>
<dbReference type="KEGG" id="zma:100272833"/>
<comment type="catalytic activity">
    <reaction evidence="10">
        <text>O-phospho-L-seryl-[protein] + H2O = L-seryl-[protein] + phosphate</text>
        <dbReference type="Rhea" id="RHEA:20629"/>
        <dbReference type="Rhea" id="RHEA-COMP:9863"/>
        <dbReference type="Rhea" id="RHEA-COMP:11604"/>
        <dbReference type="ChEBI" id="CHEBI:15377"/>
        <dbReference type="ChEBI" id="CHEBI:29999"/>
        <dbReference type="ChEBI" id="CHEBI:43474"/>
        <dbReference type="ChEBI" id="CHEBI:83421"/>
        <dbReference type="EC" id="3.1.3.16"/>
    </reaction>
</comment>
<evidence type="ECO:0000313" key="14">
    <source>
        <dbReference type="EMBL" id="ACF84560.1"/>
    </source>
</evidence>
<dbReference type="Gramene" id="Zm00001eb425880_T003">
    <property type="protein sequence ID" value="Zm00001eb425880_P003"/>
    <property type="gene ID" value="Zm00001eb425880"/>
</dbReference>
<evidence type="ECO:0000313" key="16">
    <source>
        <dbReference type="EMBL" id="AQK44567.1"/>
    </source>
</evidence>
<name>B4FR17_MAIZE</name>
<keyword evidence="6 12" id="KW-0378">Hydrolase</keyword>
<dbReference type="EC" id="3.1.3.16" evidence="4"/>
<evidence type="ECO:0000256" key="4">
    <source>
        <dbReference type="ARBA" id="ARBA00013081"/>
    </source>
</evidence>
<dbReference type="InterPro" id="IPR015655">
    <property type="entry name" value="PP2C"/>
</dbReference>
<dbReference type="RefSeq" id="XP_008661575.1">
    <property type="nucleotide sequence ID" value="XM_008663353.1"/>
</dbReference>
<dbReference type="EnsemblPlants" id="Zm00001eb425880_T003">
    <property type="protein sequence ID" value="Zm00001eb425880_P003"/>
    <property type="gene ID" value="Zm00001eb425880"/>
</dbReference>
<dbReference type="HOGENOM" id="CLU_013173_4_1_1"/>
<reference evidence="17" key="5">
    <citation type="submission" date="2019-07" db="EMBL/GenBank/DDBJ databases">
        <authorList>
            <person name="Seetharam A."/>
            <person name="Woodhouse M."/>
            <person name="Cannon E."/>
        </authorList>
    </citation>
    <scope>NUCLEOTIDE SEQUENCE [LARGE SCALE GENOMIC DNA]</scope>
    <source>
        <strain evidence="17">cv. B73</strain>
    </source>
</reference>
<organism evidence="14">
    <name type="scientific">Zea mays</name>
    <name type="common">Maize</name>
    <dbReference type="NCBI Taxonomy" id="4577"/>
    <lineage>
        <taxon>Eukaryota</taxon>
        <taxon>Viridiplantae</taxon>
        <taxon>Streptophyta</taxon>
        <taxon>Embryophyta</taxon>
        <taxon>Tracheophyta</taxon>
        <taxon>Spermatophyta</taxon>
        <taxon>Magnoliopsida</taxon>
        <taxon>Liliopsida</taxon>
        <taxon>Poales</taxon>
        <taxon>Poaceae</taxon>
        <taxon>PACMAD clade</taxon>
        <taxon>Panicoideae</taxon>
        <taxon>Andropogonodae</taxon>
        <taxon>Andropogoneae</taxon>
        <taxon>Tripsacinae</taxon>
        <taxon>Zea</taxon>
    </lineage>
</organism>
<dbReference type="RefSeq" id="NP_001140758.1">
    <property type="nucleotide sequence ID" value="NM_001147286.1"/>
</dbReference>
<dbReference type="PROSITE" id="PS01032">
    <property type="entry name" value="PPM_1"/>
    <property type="match status" value="1"/>
</dbReference>
<reference evidence="17" key="6">
    <citation type="submission" date="2021-05" db="UniProtKB">
        <authorList>
            <consortium name="EnsemblPlants"/>
        </authorList>
    </citation>
    <scope>IDENTIFICATION</scope>
    <source>
        <strain evidence="17">cv. B73</strain>
    </source>
</reference>
<keyword evidence="19" id="KW-1267">Proteomics identification</keyword>
<evidence type="ECO:0000313" key="15">
    <source>
        <dbReference type="EMBL" id="AIB05417.1"/>
    </source>
</evidence>
<dbReference type="SMR" id="B4FR17"/>
<keyword evidence="8 12" id="KW-0904">Protein phosphatase</keyword>
<sequence>MSLAVPVTLKTTQSGENERLEYAVSAMQGYRLNMEDAHAIVLNLDAATGTSFFGVYDGHGGPAVSKYCARHLHAELRRHESFRDNLQTAIERTFLRMDEMMRDRRAGRELSGYGGNDNWKAYRKAINMSLFLPFCQKPAYQGPVMDGCTACVVLIRDNRIIVGNAGDSRCVLSRNNQAIDLSTDFKPNLPDERQRIEAAGHVVTFSERGNVHRIDDGIAVSRSLGDLMYKDNNDLGPVQQAITAFPEVRTEEITQDDQFLIIACDGIWDCLTSQQAVDFIRIYSFADVGLASICEALLAHCVAQPRGRDNMTVILVRFKTPGACQVRASNVPPPPIRQDAAASQAAGSQAAAASQAAGSQAAAGH</sequence>
<dbReference type="SMART" id="SM00332">
    <property type="entry name" value="PP2Cc"/>
    <property type="match status" value="1"/>
</dbReference>
<dbReference type="InterPro" id="IPR001932">
    <property type="entry name" value="PPM-type_phosphatase-like_dom"/>
</dbReference>
<proteinExistence type="evidence at protein level"/>
<dbReference type="Pfam" id="PF00481">
    <property type="entry name" value="PP2C"/>
    <property type="match status" value="1"/>
</dbReference>
<dbReference type="InterPro" id="IPR000222">
    <property type="entry name" value="PP2C_BS"/>
</dbReference>
<dbReference type="GeneID" id="100272833"/>
<dbReference type="EMBL" id="CM000786">
    <property type="protein sequence ID" value="AQK44567.1"/>
    <property type="molecule type" value="Genomic_DNA"/>
</dbReference>
<dbReference type="PaxDb" id="4577-GRMZM2G109496_P05"/>
<comment type="cofactor">
    <cofactor evidence="2">
        <name>Mg(2+)</name>
        <dbReference type="ChEBI" id="CHEBI:18420"/>
    </cofactor>
</comment>
<evidence type="ECO:0000256" key="7">
    <source>
        <dbReference type="ARBA" id="ARBA00022842"/>
    </source>
</evidence>
<evidence type="ECO:0000313" key="17">
    <source>
        <dbReference type="EnsemblPlants" id="Zm00001eb425880_P002"/>
    </source>
</evidence>
<keyword evidence="9" id="KW-0464">Manganese</keyword>
<dbReference type="eggNOG" id="KOG0698">
    <property type="taxonomic scope" value="Eukaryota"/>
</dbReference>
<evidence type="ECO:0000256" key="5">
    <source>
        <dbReference type="ARBA" id="ARBA00022723"/>
    </source>
</evidence>
<dbReference type="OrthoDB" id="614159at2759"/>
<evidence type="ECO:0000256" key="6">
    <source>
        <dbReference type="ARBA" id="ARBA00022801"/>
    </source>
</evidence>
<evidence type="ECO:0000256" key="11">
    <source>
        <dbReference type="ARBA" id="ARBA00048336"/>
    </source>
</evidence>
<reference evidence="16" key="4">
    <citation type="submission" date="2015-12" db="EMBL/GenBank/DDBJ databases">
        <title>Update maize B73 reference genome by single molecule sequencing technologies.</title>
        <authorList>
            <consortium name="Maize Genome Sequencing Project"/>
            <person name="Ware D."/>
        </authorList>
    </citation>
    <scope>NUCLEOTIDE SEQUENCE</scope>
    <source>
        <tissue evidence="16">Seedling</tissue>
    </source>
</reference>
<dbReference type="EMBL" id="BT039555">
    <property type="protein sequence ID" value="ACF84560.1"/>
    <property type="molecule type" value="mRNA"/>
</dbReference>
<keyword evidence="7" id="KW-0460">Magnesium</keyword>
<dbReference type="EMBL" id="BT085959">
    <property type="protein sequence ID" value="ACR36312.1"/>
    <property type="molecule type" value="mRNA"/>
</dbReference>
<dbReference type="FunCoup" id="B4FR17">
    <property type="interactions" value="178"/>
</dbReference>
<dbReference type="PANTHER" id="PTHR13832">
    <property type="entry name" value="PROTEIN PHOSPHATASE 2C"/>
    <property type="match status" value="1"/>
</dbReference>
<dbReference type="GO" id="GO:0046872">
    <property type="term" value="F:metal ion binding"/>
    <property type="evidence" value="ECO:0007669"/>
    <property type="project" value="UniProtKB-KW"/>
</dbReference>
<reference evidence="14" key="1">
    <citation type="journal article" date="2009" name="PLoS Genet.">
        <title>Sequencing, mapping, and analysis of 27,455 maize full-length cDNAs.</title>
        <authorList>
            <person name="Soderlund C."/>
            <person name="Descour A."/>
            <person name="Kudrna D."/>
            <person name="Bomhoff M."/>
            <person name="Boyd L."/>
            <person name="Currie J."/>
            <person name="Angelova A."/>
            <person name="Collura K."/>
            <person name="Wissotski M."/>
            <person name="Ashley E."/>
            <person name="Morrow D."/>
            <person name="Fernandes J."/>
            <person name="Walbot V."/>
            <person name="Yu Y."/>
        </authorList>
    </citation>
    <scope>NUCLEOTIDE SEQUENCE</scope>
    <source>
        <strain evidence="14">B73</strain>
    </source>
</reference>
<evidence type="ECO:0000259" key="13">
    <source>
        <dbReference type="PROSITE" id="PS51746"/>
    </source>
</evidence>
<keyword evidence="5" id="KW-0479">Metal-binding</keyword>
<protein>
    <recommendedName>
        <fullName evidence="4">protein-serine/threonine phosphatase</fullName>
        <ecNumber evidence="4">3.1.3.16</ecNumber>
    </recommendedName>
</protein>
<dbReference type="PROSITE" id="PS51746">
    <property type="entry name" value="PPM_2"/>
    <property type="match status" value="1"/>
</dbReference>
<dbReference type="GO" id="GO:0004722">
    <property type="term" value="F:protein serine/threonine phosphatase activity"/>
    <property type="evidence" value="ECO:0000318"/>
    <property type="project" value="GO_Central"/>
</dbReference>
<dbReference type="PANTHER" id="PTHR13832:SF760">
    <property type="entry name" value="PROTEIN PHOSPHATASE 2C 42-RELATED"/>
    <property type="match status" value="1"/>
</dbReference>
<evidence type="ECO:0000313" key="18">
    <source>
        <dbReference type="Proteomes" id="UP000007305"/>
    </source>
</evidence>
<accession>B4FR17</accession>
<dbReference type="ExpressionAtlas" id="B4FR17">
    <property type="expression patterns" value="baseline"/>
</dbReference>
<dbReference type="Gene3D" id="3.60.40.10">
    <property type="entry name" value="PPM-type phosphatase domain"/>
    <property type="match status" value="1"/>
</dbReference>
<dbReference type="GO" id="GO:0007165">
    <property type="term" value="P:signal transduction"/>
    <property type="evidence" value="ECO:0000318"/>
    <property type="project" value="GO_Central"/>
</dbReference>
<dbReference type="InterPro" id="IPR036457">
    <property type="entry name" value="PPM-type-like_dom_sf"/>
</dbReference>
<dbReference type="AlphaFoldDB" id="B4FR17"/>
<evidence type="ECO:0000256" key="8">
    <source>
        <dbReference type="ARBA" id="ARBA00022912"/>
    </source>
</evidence>
<comment type="catalytic activity">
    <reaction evidence="11">
        <text>O-phospho-L-threonyl-[protein] + H2O = L-threonyl-[protein] + phosphate</text>
        <dbReference type="Rhea" id="RHEA:47004"/>
        <dbReference type="Rhea" id="RHEA-COMP:11060"/>
        <dbReference type="Rhea" id="RHEA-COMP:11605"/>
        <dbReference type="ChEBI" id="CHEBI:15377"/>
        <dbReference type="ChEBI" id="CHEBI:30013"/>
        <dbReference type="ChEBI" id="CHEBI:43474"/>
        <dbReference type="ChEBI" id="CHEBI:61977"/>
        <dbReference type="EC" id="3.1.3.16"/>
    </reaction>
</comment>
<keyword evidence="18" id="KW-1185">Reference proteome</keyword>
<evidence type="ECO:0000256" key="12">
    <source>
        <dbReference type="RuleBase" id="RU003465"/>
    </source>
</evidence>
<comment type="similarity">
    <text evidence="3 12">Belongs to the PP2C family.</text>
</comment>
<evidence type="ECO:0000256" key="9">
    <source>
        <dbReference type="ARBA" id="ARBA00023211"/>
    </source>
</evidence>
<evidence type="ECO:0000256" key="3">
    <source>
        <dbReference type="ARBA" id="ARBA00006702"/>
    </source>
</evidence>
<evidence type="ECO:0000256" key="10">
    <source>
        <dbReference type="ARBA" id="ARBA00047761"/>
    </source>
</evidence>
<comment type="cofactor">
    <cofactor evidence="1">
        <name>Mn(2+)</name>
        <dbReference type="ChEBI" id="CHEBI:29035"/>
    </cofactor>
</comment>
<evidence type="ECO:0000256" key="1">
    <source>
        <dbReference type="ARBA" id="ARBA00001936"/>
    </source>
</evidence>
<evidence type="ECO:0007829" key="19">
    <source>
        <dbReference type="PeptideAtlas" id="B4FR17"/>
    </source>
</evidence>
<dbReference type="Gramene" id="Zm00001eb425880_T002">
    <property type="protein sequence ID" value="Zm00001eb425880_P002"/>
    <property type="gene ID" value="Zm00001eb425880"/>
</dbReference>
<reference evidence="18" key="2">
    <citation type="journal article" date="2009" name="Science">
        <title>The B73 maize genome: complexity, diversity, and dynamics.</title>
        <authorList>
            <person name="Schnable P.S."/>
            <person name="Ware D."/>
            <person name="Fulton R.S."/>
            <person name="Stein J.C."/>
            <person name="Wei F."/>
            <person name="Pasternak S."/>
            <person name="Liang C."/>
            <person name="Zhang J."/>
            <person name="Fulton L."/>
            <person name="Graves T.A."/>
            <person name="Minx P."/>
            <person name="Reily A.D."/>
            <person name="Courtney L."/>
            <person name="Kruchowski S.S."/>
            <person name="Tomlinson C."/>
            <person name="Strong C."/>
            <person name="Delehaunty K."/>
            <person name="Fronick C."/>
            <person name="Courtney B."/>
            <person name="Rock S.M."/>
            <person name="Belter E."/>
            <person name="Du F."/>
            <person name="Kim K."/>
            <person name="Abbott R.M."/>
            <person name="Cotton M."/>
            <person name="Levy A."/>
            <person name="Marchetto P."/>
            <person name="Ochoa K."/>
            <person name="Jackson S.M."/>
            <person name="Gillam B."/>
            <person name="Chen W."/>
            <person name="Yan L."/>
            <person name="Higginbotham J."/>
            <person name="Cardenas M."/>
            <person name="Waligorski J."/>
            <person name="Applebaum E."/>
            <person name="Phelps L."/>
            <person name="Falcone J."/>
            <person name="Kanchi K."/>
            <person name="Thane T."/>
            <person name="Scimone A."/>
            <person name="Thane N."/>
            <person name="Henke J."/>
            <person name="Wang T."/>
            <person name="Ruppert J."/>
            <person name="Shah N."/>
            <person name="Rotter K."/>
            <person name="Hodges J."/>
            <person name="Ingenthron E."/>
            <person name="Cordes M."/>
            <person name="Kohlberg S."/>
            <person name="Sgro J."/>
            <person name="Delgado B."/>
            <person name="Mead K."/>
            <person name="Chinwalla A."/>
            <person name="Leonard S."/>
            <person name="Crouse K."/>
            <person name="Collura K."/>
            <person name="Kudrna D."/>
            <person name="Currie J."/>
            <person name="He R."/>
            <person name="Angelova A."/>
            <person name="Rajasekar S."/>
            <person name="Mueller T."/>
            <person name="Lomeli R."/>
            <person name="Scara G."/>
            <person name="Ko A."/>
            <person name="Delaney K."/>
            <person name="Wissotski M."/>
            <person name="Lopez G."/>
            <person name="Campos D."/>
            <person name="Braidotti M."/>
            <person name="Ashley E."/>
            <person name="Golser W."/>
            <person name="Kim H."/>
            <person name="Lee S."/>
            <person name="Lin J."/>
            <person name="Dujmic Z."/>
            <person name="Kim W."/>
            <person name="Talag J."/>
            <person name="Zuccolo A."/>
            <person name="Fan C."/>
            <person name="Sebastian A."/>
            <person name="Kramer M."/>
            <person name="Spiegel L."/>
            <person name="Nascimento L."/>
            <person name="Zutavern T."/>
            <person name="Miller B."/>
            <person name="Ambroise C."/>
            <person name="Muller S."/>
            <person name="Spooner W."/>
            <person name="Narechania A."/>
            <person name="Ren L."/>
            <person name="Wei S."/>
            <person name="Kumari S."/>
            <person name="Faga B."/>
            <person name="Levy M.J."/>
            <person name="McMahan L."/>
            <person name="Van Buren P."/>
            <person name="Vaughn M.W."/>
            <person name="Ying K."/>
            <person name="Yeh C.-T."/>
            <person name="Emrich S.J."/>
            <person name="Jia Y."/>
            <person name="Kalyanaraman A."/>
            <person name="Hsia A.-P."/>
            <person name="Barbazuk W.B."/>
            <person name="Baucom R.S."/>
            <person name="Brutnell T.P."/>
            <person name="Carpita N.C."/>
            <person name="Chaparro C."/>
            <person name="Chia J.-M."/>
            <person name="Deragon J.-M."/>
            <person name="Estill J.C."/>
            <person name="Fu Y."/>
            <person name="Jeddeloh J.A."/>
            <person name="Han Y."/>
            <person name="Lee H."/>
            <person name="Li P."/>
            <person name="Lisch D.R."/>
            <person name="Liu S."/>
            <person name="Liu Z."/>
            <person name="Nagel D.H."/>
            <person name="McCann M.C."/>
            <person name="SanMiguel P."/>
            <person name="Myers A.M."/>
            <person name="Nettleton D."/>
            <person name="Nguyen J."/>
            <person name="Penning B.W."/>
            <person name="Ponnala L."/>
            <person name="Schneider K.L."/>
            <person name="Schwartz D.C."/>
            <person name="Sharma A."/>
            <person name="Soderlund C."/>
            <person name="Springer N.M."/>
            <person name="Sun Q."/>
            <person name="Wang H."/>
            <person name="Waterman M."/>
            <person name="Westerman R."/>
            <person name="Wolfgruber T.K."/>
            <person name="Yang L."/>
            <person name="Yu Y."/>
            <person name="Zhang L."/>
            <person name="Zhou S."/>
            <person name="Zhu Q."/>
            <person name="Bennetzen J.L."/>
            <person name="Dawe R.K."/>
            <person name="Jiang J."/>
            <person name="Jiang N."/>
            <person name="Presting G.G."/>
            <person name="Wessler S.R."/>
            <person name="Aluru S."/>
            <person name="Martienssen R.A."/>
            <person name="Clifton S.W."/>
            <person name="McCombie W.R."/>
            <person name="Wing R.A."/>
            <person name="Wilson R.K."/>
        </authorList>
    </citation>
    <scope>NUCLEOTIDE SEQUENCE [LARGE SCALE GENOMIC DNA]</scope>
    <source>
        <strain evidence="18">cv. B73</strain>
    </source>
</reference>
<dbReference type="SUPFAM" id="SSF81606">
    <property type="entry name" value="PP2C-like"/>
    <property type="match status" value="1"/>
</dbReference>
<gene>
    <name evidence="15" type="primary">Orphan71</name>
    <name evidence="17" type="synonym">LOC100272833</name>
    <name evidence="16" type="ORF">ZEAMMB73_Zm00001d025780</name>
</gene>